<sequence>MKSASKVFEANFRFDSKNAKADNVSANCLAVVEIPDVEAAAFKVMLSFIYADDLNELNGDNAMAVLYAADKYNIPDLVVPSLQIPFSELRNVFLAYAQARLFELEDYCNDCLDYIDGNADALLKSDGFLQIDQKLLCEILERDQLQITENRRQMLGSALFKIRLPLLAHNEFTVQIVSSGILIVEEVVGIKQYHSQSKMCGSSGGLLYGPLQFPSHWRNLTFGTIVLDIEKVSEFAGEKVGTYRYSETAQIRGLSWNIVAKINAKNGSTDQKWLGIYIKCAAAKEGMGWHKLRMSLLGNEIEKVSEFAREVIGSERKSETVHIKGFPWEIVAQINPKIMRHSKPIGRRIYNEKWLGIYLLCVGPKNDKHWSFKCSLTCQILSQKSGLADYKKNGPSNGHHFFSGTNGRGFSNFISFAQLMDSSNGFYDQSEDKVKLAIDFNVKDEDPGIDDFFAFTDSFFCWSSGLQFGI</sequence>
<dbReference type="SUPFAM" id="SSF49599">
    <property type="entry name" value="TRAF domain-like"/>
    <property type="match status" value="1"/>
</dbReference>
<dbReference type="Pfam" id="PF22486">
    <property type="entry name" value="MATH_2"/>
    <property type="match status" value="1"/>
</dbReference>
<dbReference type="SUPFAM" id="SSF54695">
    <property type="entry name" value="POZ domain"/>
    <property type="match status" value="1"/>
</dbReference>
<dbReference type="Gene3D" id="1.25.40.420">
    <property type="match status" value="1"/>
</dbReference>
<dbReference type="InterPro" id="IPR000210">
    <property type="entry name" value="BTB/POZ_dom"/>
</dbReference>
<dbReference type="PANTHER" id="PTHR45774:SF3">
    <property type="entry name" value="BTB (POZ) DOMAIN-CONTAINING 2B-RELATED"/>
    <property type="match status" value="1"/>
</dbReference>
<dbReference type="AlphaFoldDB" id="A0ABD2LXY4"/>
<dbReference type="PANTHER" id="PTHR45774">
    <property type="entry name" value="BTB/POZ DOMAIN-CONTAINING"/>
    <property type="match status" value="1"/>
</dbReference>
<dbReference type="InterPro" id="IPR008974">
    <property type="entry name" value="TRAF-like"/>
</dbReference>
<comment type="caution">
    <text evidence="2">The sequence shown here is derived from an EMBL/GenBank/DDBJ whole genome shotgun (WGS) entry which is preliminary data.</text>
</comment>
<dbReference type="PROSITE" id="PS50144">
    <property type="entry name" value="MATH"/>
    <property type="match status" value="1"/>
</dbReference>
<dbReference type="InterPro" id="IPR011705">
    <property type="entry name" value="BACK"/>
</dbReference>
<dbReference type="Gene3D" id="3.30.710.10">
    <property type="entry name" value="Potassium Channel Kv1.1, Chain A"/>
    <property type="match status" value="1"/>
</dbReference>
<dbReference type="Pfam" id="PF07707">
    <property type="entry name" value="BACK"/>
    <property type="match status" value="1"/>
</dbReference>
<dbReference type="InterPro" id="IPR002083">
    <property type="entry name" value="MATH/TRAF_dom"/>
</dbReference>
<proteinExistence type="predicted"/>
<dbReference type="Gene3D" id="2.60.210.10">
    <property type="entry name" value="Apoptosis, Tumor Necrosis Factor Receptor Associated Protein 2, Chain A"/>
    <property type="match status" value="1"/>
</dbReference>
<evidence type="ECO:0000259" key="1">
    <source>
        <dbReference type="PROSITE" id="PS50144"/>
    </source>
</evidence>
<feature type="domain" description="MATH" evidence="1">
    <location>
        <begin position="294"/>
        <end position="438"/>
    </location>
</feature>
<reference evidence="2 3" key="1">
    <citation type="submission" date="2024-10" db="EMBL/GenBank/DDBJ databases">
        <authorList>
            <person name="Kim D."/>
        </authorList>
    </citation>
    <scope>NUCLEOTIDE SEQUENCE [LARGE SCALE GENOMIC DNA]</scope>
    <source>
        <strain evidence="2">BH-2024</strain>
    </source>
</reference>
<keyword evidence="3" id="KW-1185">Reference proteome</keyword>
<dbReference type="EMBL" id="JBICBT010000225">
    <property type="protein sequence ID" value="KAL3120074.1"/>
    <property type="molecule type" value="Genomic_DNA"/>
</dbReference>
<organism evidence="2 3">
    <name type="scientific">Heterodera trifolii</name>
    <dbReference type="NCBI Taxonomy" id="157864"/>
    <lineage>
        <taxon>Eukaryota</taxon>
        <taxon>Metazoa</taxon>
        <taxon>Ecdysozoa</taxon>
        <taxon>Nematoda</taxon>
        <taxon>Chromadorea</taxon>
        <taxon>Rhabditida</taxon>
        <taxon>Tylenchina</taxon>
        <taxon>Tylenchomorpha</taxon>
        <taxon>Tylenchoidea</taxon>
        <taxon>Heteroderidae</taxon>
        <taxon>Heteroderinae</taxon>
        <taxon>Heterodera</taxon>
    </lineage>
</organism>
<dbReference type="InterPro" id="IPR011333">
    <property type="entry name" value="SKP1/BTB/POZ_sf"/>
</dbReference>
<dbReference type="Proteomes" id="UP001620626">
    <property type="component" value="Unassembled WGS sequence"/>
</dbReference>
<protein>
    <recommendedName>
        <fullName evidence="1">MATH domain-containing protein</fullName>
    </recommendedName>
</protein>
<evidence type="ECO:0000313" key="2">
    <source>
        <dbReference type="EMBL" id="KAL3120074.1"/>
    </source>
</evidence>
<name>A0ABD2LXY4_9BILA</name>
<evidence type="ECO:0000313" key="3">
    <source>
        <dbReference type="Proteomes" id="UP001620626"/>
    </source>
</evidence>
<dbReference type="Pfam" id="PF00651">
    <property type="entry name" value="BTB"/>
    <property type="match status" value="1"/>
</dbReference>
<accession>A0ABD2LXY4</accession>
<gene>
    <name evidence="2" type="ORF">niasHT_003326</name>
</gene>